<feature type="compositionally biased region" description="Basic and acidic residues" evidence="1">
    <location>
        <begin position="53"/>
        <end position="102"/>
    </location>
</feature>
<protein>
    <submittedName>
        <fullName evidence="2">Uncharacterized protein</fullName>
    </submittedName>
</protein>
<reference evidence="2 3" key="1">
    <citation type="journal article" date="2017" name="Curr. Biol.">
        <title>The Evolution of Venom by Co-option of Single-Copy Genes.</title>
        <authorList>
            <person name="Martinson E.O."/>
            <person name="Mrinalini"/>
            <person name="Kelkar Y.D."/>
            <person name="Chang C.H."/>
            <person name="Werren J.H."/>
        </authorList>
    </citation>
    <scope>NUCLEOTIDE SEQUENCE [LARGE SCALE GENOMIC DNA]</scope>
    <source>
        <strain evidence="2 3">Alberta</strain>
        <tissue evidence="2">Whole body</tissue>
    </source>
</reference>
<organism evidence="2 3">
    <name type="scientific">Trichomalopsis sarcophagae</name>
    <dbReference type="NCBI Taxonomy" id="543379"/>
    <lineage>
        <taxon>Eukaryota</taxon>
        <taxon>Metazoa</taxon>
        <taxon>Ecdysozoa</taxon>
        <taxon>Arthropoda</taxon>
        <taxon>Hexapoda</taxon>
        <taxon>Insecta</taxon>
        <taxon>Pterygota</taxon>
        <taxon>Neoptera</taxon>
        <taxon>Endopterygota</taxon>
        <taxon>Hymenoptera</taxon>
        <taxon>Apocrita</taxon>
        <taxon>Proctotrupomorpha</taxon>
        <taxon>Chalcidoidea</taxon>
        <taxon>Pteromalidae</taxon>
        <taxon>Pteromalinae</taxon>
        <taxon>Trichomalopsis</taxon>
    </lineage>
</organism>
<feature type="compositionally biased region" description="Basic and acidic residues" evidence="1">
    <location>
        <begin position="20"/>
        <end position="45"/>
    </location>
</feature>
<feature type="compositionally biased region" description="Basic and acidic residues" evidence="1">
    <location>
        <begin position="182"/>
        <end position="220"/>
    </location>
</feature>
<dbReference type="Proteomes" id="UP000215335">
    <property type="component" value="Unassembled WGS sequence"/>
</dbReference>
<feature type="region of interest" description="Disordered" evidence="1">
    <location>
        <begin position="145"/>
        <end position="234"/>
    </location>
</feature>
<sequence length="342" mass="39356">MKSENQDFLESLEVTQDELLLDKKQQRQMDKNSEELKKEIKKDQDSNLMKTKSIFEGRDSSDSEEETEKKTSHSEKLSDDSKNDDHMSNDDFREGSRDVTPEQLRKLKQILELAEWIPEVLGAQQQNPTFNRAGFQAAATYRQIDKNSEGLKKEVKKDQDSNLKKTKSIFEGSDSSDSEEETEKKTSHSEKLSDDSENDDHMSNDDFREGSREGKKKDDFFEQSNTRRSSTEEQRTCICLQFPEVTPEQLRKLKQILELAESIPENRVVALESSQDSMDATVNGTYIRGSRIIVNAFKVDNIGNMHKRNPREMIRNLMKLILGEEILKHSSPTGKMVGHRSL</sequence>
<evidence type="ECO:0000256" key="1">
    <source>
        <dbReference type="SAM" id="MobiDB-lite"/>
    </source>
</evidence>
<evidence type="ECO:0000313" key="3">
    <source>
        <dbReference type="Proteomes" id="UP000215335"/>
    </source>
</evidence>
<dbReference type="AlphaFoldDB" id="A0A232EH84"/>
<evidence type="ECO:0000313" key="2">
    <source>
        <dbReference type="EMBL" id="OXU17691.1"/>
    </source>
</evidence>
<dbReference type="EMBL" id="NNAY01004585">
    <property type="protein sequence ID" value="OXU17691.1"/>
    <property type="molecule type" value="Genomic_DNA"/>
</dbReference>
<gene>
    <name evidence="2" type="ORF">TSAR_006519</name>
</gene>
<accession>A0A232EH84</accession>
<feature type="region of interest" description="Disordered" evidence="1">
    <location>
        <begin position="16"/>
        <end position="102"/>
    </location>
</feature>
<keyword evidence="3" id="KW-1185">Reference proteome</keyword>
<name>A0A232EH84_9HYME</name>
<feature type="compositionally biased region" description="Basic and acidic residues" evidence="1">
    <location>
        <begin position="145"/>
        <end position="163"/>
    </location>
</feature>
<comment type="caution">
    <text evidence="2">The sequence shown here is derived from an EMBL/GenBank/DDBJ whole genome shotgun (WGS) entry which is preliminary data.</text>
</comment>
<proteinExistence type="predicted"/>